<name>A0A7D4CWT3_9BACL</name>
<reference evidence="1 2" key="1">
    <citation type="submission" date="2020-01" db="EMBL/GenBank/DDBJ databases">
        <authorList>
            <person name="Gulvik C.A."/>
            <person name="Batra D.G."/>
        </authorList>
    </citation>
    <scope>NUCLEOTIDE SEQUENCE [LARGE SCALE GENOMIC DNA]</scope>
    <source>
        <strain evidence="1 2">W9323</strain>
    </source>
</reference>
<proteinExistence type="predicted"/>
<dbReference type="PANTHER" id="PTHR33639:SF2">
    <property type="entry name" value="DUF393 DOMAIN-CONTAINING PROTEIN"/>
    <property type="match status" value="1"/>
</dbReference>
<gene>
    <name evidence="1" type="ORF">GXN76_12990</name>
</gene>
<dbReference type="Proteomes" id="UP000503088">
    <property type="component" value="Chromosome"/>
</dbReference>
<dbReference type="RefSeq" id="WP_173223822.1">
    <property type="nucleotide sequence ID" value="NZ_CP048104.1"/>
</dbReference>
<dbReference type="AlphaFoldDB" id="A0A7D4CWT3"/>
<evidence type="ECO:0000313" key="1">
    <source>
        <dbReference type="EMBL" id="QKG85297.1"/>
    </source>
</evidence>
<keyword evidence="2" id="KW-1185">Reference proteome</keyword>
<dbReference type="InterPro" id="IPR052927">
    <property type="entry name" value="DCC_oxidoreductase"/>
</dbReference>
<organism evidence="1 2">
    <name type="scientific">Kroppenstedtia pulmonis</name>
    <dbReference type="NCBI Taxonomy" id="1380685"/>
    <lineage>
        <taxon>Bacteria</taxon>
        <taxon>Bacillati</taxon>
        <taxon>Bacillota</taxon>
        <taxon>Bacilli</taxon>
        <taxon>Bacillales</taxon>
        <taxon>Thermoactinomycetaceae</taxon>
        <taxon>Kroppenstedtia</taxon>
    </lineage>
</organism>
<evidence type="ECO:0000313" key="2">
    <source>
        <dbReference type="Proteomes" id="UP000503088"/>
    </source>
</evidence>
<dbReference type="Pfam" id="PF04134">
    <property type="entry name" value="DCC1-like"/>
    <property type="match status" value="1"/>
</dbReference>
<dbReference type="PANTHER" id="PTHR33639">
    <property type="entry name" value="THIOL-DISULFIDE OXIDOREDUCTASE DCC"/>
    <property type="match status" value="1"/>
</dbReference>
<protein>
    <submittedName>
        <fullName evidence="1">Thiol-disulfide oxidoreductase DCC family protein</fullName>
    </submittedName>
</protein>
<dbReference type="EMBL" id="CP048104">
    <property type="protein sequence ID" value="QKG85297.1"/>
    <property type="molecule type" value="Genomic_DNA"/>
</dbReference>
<sequence>MESHPFKTKEGPVILFDGVCNLCNSWVQFVIRRDSQVRFRFASLQSPVGSSLRTSCGIPQNSDSIVLVEEQRCFHQSSAVLRICKGLDGFWKWLYIFILIPKPLRDWVYRWVARNRYRFFGKRDACMIPTKNMRSRFLDEG</sequence>
<dbReference type="KEGG" id="kpul:GXN76_12990"/>
<dbReference type="GO" id="GO:0015035">
    <property type="term" value="F:protein-disulfide reductase activity"/>
    <property type="evidence" value="ECO:0007669"/>
    <property type="project" value="InterPro"/>
</dbReference>
<dbReference type="InterPro" id="IPR007263">
    <property type="entry name" value="DCC1-like"/>
</dbReference>
<accession>A0A7D4CWT3</accession>